<protein>
    <submittedName>
        <fullName evidence="2">Uncharacterized protein</fullName>
    </submittedName>
</protein>
<evidence type="ECO:0000313" key="3">
    <source>
        <dbReference type="Proteomes" id="UP000886998"/>
    </source>
</evidence>
<sequence>MFTIIQWDASKSDRGSTDAHAVQKGKRAIYANNSTQHYSTSFDKNNRTKKKQRHSAAKGVHTHTTKSRNVHLHYRLALSGWLQSLVKGGGGGGSNAPDRYRLLSFGG</sequence>
<evidence type="ECO:0000313" key="2">
    <source>
        <dbReference type="EMBL" id="GFY69933.1"/>
    </source>
</evidence>
<keyword evidence="3" id="KW-1185">Reference proteome</keyword>
<proteinExistence type="predicted"/>
<reference evidence="2" key="1">
    <citation type="submission" date="2020-08" db="EMBL/GenBank/DDBJ databases">
        <title>Multicomponent nature underlies the extraordinary mechanical properties of spider dragline silk.</title>
        <authorList>
            <person name="Kono N."/>
            <person name="Nakamura H."/>
            <person name="Mori M."/>
            <person name="Yoshida Y."/>
            <person name="Ohtoshi R."/>
            <person name="Malay A.D."/>
            <person name="Moran D.A.P."/>
            <person name="Tomita M."/>
            <person name="Numata K."/>
            <person name="Arakawa K."/>
        </authorList>
    </citation>
    <scope>NUCLEOTIDE SEQUENCE</scope>
</reference>
<dbReference type="EMBL" id="BMAV01017898">
    <property type="protein sequence ID" value="GFY69933.1"/>
    <property type="molecule type" value="Genomic_DNA"/>
</dbReference>
<feature type="region of interest" description="Disordered" evidence="1">
    <location>
        <begin position="38"/>
        <end position="68"/>
    </location>
</feature>
<comment type="caution">
    <text evidence="2">The sequence shown here is derived from an EMBL/GenBank/DDBJ whole genome shotgun (WGS) entry which is preliminary data.</text>
</comment>
<accession>A0A8X7CIG1</accession>
<dbReference type="AlphaFoldDB" id="A0A8X7CIG1"/>
<dbReference type="Proteomes" id="UP000886998">
    <property type="component" value="Unassembled WGS sequence"/>
</dbReference>
<name>A0A8X7CIG1_9ARAC</name>
<dbReference type="OrthoDB" id="6435845at2759"/>
<gene>
    <name evidence="2" type="ORF">TNIN_285661</name>
</gene>
<feature type="compositionally biased region" description="Basic residues" evidence="1">
    <location>
        <begin position="47"/>
        <end position="68"/>
    </location>
</feature>
<organism evidence="2 3">
    <name type="scientific">Trichonephila inaurata madagascariensis</name>
    <dbReference type="NCBI Taxonomy" id="2747483"/>
    <lineage>
        <taxon>Eukaryota</taxon>
        <taxon>Metazoa</taxon>
        <taxon>Ecdysozoa</taxon>
        <taxon>Arthropoda</taxon>
        <taxon>Chelicerata</taxon>
        <taxon>Arachnida</taxon>
        <taxon>Araneae</taxon>
        <taxon>Araneomorphae</taxon>
        <taxon>Entelegynae</taxon>
        <taxon>Araneoidea</taxon>
        <taxon>Nephilidae</taxon>
        <taxon>Trichonephila</taxon>
        <taxon>Trichonephila inaurata</taxon>
    </lineage>
</organism>
<evidence type="ECO:0000256" key="1">
    <source>
        <dbReference type="SAM" id="MobiDB-lite"/>
    </source>
</evidence>